<comment type="similarity">
    <text evidence="2">Belongs to the glutamate-gated ion channel (TC 1.A.10.1) family.</text>
</comment>
<dbReference type="EMBL" id="JANEYF010001611">
    <property type="protein sequence ID" value="KAJ8961600.1"/>
    <property type="molecule type" value="Genomic_DNA"/>
</dbReference>
<keyword evidence="7" id="KW-0406">Ion transport</keyword>
<keyword evidence="4" id="KW-1003">Cell membrane</keyword>
<dbReference type="Gene3D" id="3.40.190.10">
    <property type="entry name" value="Periplasmic binding protein-like II"/>
    <property type="match status" value="1"/>
</dbReference>
<dbReference type="InterPro" id="IPR001320">
    <property type="entry name" value="Iontro_rcpt_C"/>
</dbReference>
<evidence type="ECO:0000256" key="10">
    <source>
        <dbReference type="ARBA" id="ARBA00023180"/>
    </source>
</evidence>
<keyword evidence="9" id="KW-0675">Receptor</keyword>
<evidence type="ECO:0000256" key="13">
    <source>
        <dbReference type="SAM" id="Phobius"/>
    </source>
</evidence>
<evidence type="ECO:0000259" key="15">
    <source>
        <dbReference type="Pfam" id="PF10613"/>
    </source>
</evidence>
<organism evidence="16 17">
    <name type="scientific">Rhamnusium bicolor</name>
    <dbReference type="NCBI Taxonomy" id="1586634"/>
    <lineage>
        <taxon>Eukaryota</taxon>
        <taxon>Metazoa</taxon>
        <taxon>Ecdysozoa</taxon>
        <taxon>Arthropoda</taxon>
        <taxon>Hexapoda</taxon>
        <taxon>Insecta</taxon>
        <taxon>Pterygota</taxon>
        <taxon>Neoptera</taxon>
        <taxon>Endopterygota</taxon>
        <taxon>Coleoptera</taxon>
        <taxon>Polyphaga</taxon>
        <taxon>Cucujiformia</taxon>
        <taxon>Chrysomeloidea</taxon>
        <taxon>Cerambycidae</taxon>
        <taxon>Lepturinae</taxon>
        <taxon>Rhagiini</taxon>
        <taxon>Rhamnusium</taxon>
    </lineage>
</organism>
<keyword evidence="12" id="KW-0407">Ion channel</keyword>
<dbReference type="AlphaFoldDB" id="A0AAV8ZDZ9"/>
<dbReference type="PANTHER" id="PTHR42643:SF24">
    <property type="entry name" value="IONOTROPIC RECEPTOR 60A"/>
    <property type="match status" value="1"/>
</dbReference>
<name>A0AAV8ZDZ9_9CUCU</name>
<dbReference type="Proteomes" id="UP001162156">
    <property type="component" value="Unassembled WGS sequence"/>
</dbReference>
<proteinExistence type="inferred from homology"/>
<evidence type="ECO:0000256" key="11">
    <source>
        <dbReference type="ARBA" id="ARBA00023286"/>
    </source>
</evidence>
<evidence type="ECO:0000256" key="9">
    <source>
        <dbReference type="ARBA" id="ARBA00023170"/>
    </source>
</evidence>
<dbReference type="GO" id="GO:0015276">
    <property type="term" value="F:ligand-gated monoatomic ion channel activity"/>
    <property type="evidence" value="ECO:0007669"/>
    <property type="project" value="InterPro"/>
</dbReference>
<evidence type="ECO:0000259" key="14">
    <source>
        <dbReference type="Pfam" id="PF00060"/>
    </source>
</evidence>
<evidence type="ECO:0000313" key="16">
    <source>
        <dbReference type="EMBL" id="KAJ8961600.1"/>
    </source>
</evidence>
<keyword evidence="5 13" id="KW-0812">Transmembrane</keyword>
<feature type="transmembrane region" description="Helical" evidence="13">
    <location>
        <begin position="955"/>
        <end position="976"/>
    </location>
</feature>
<dbReference type="InterPro" id="IPR019594">
    <property type="entry name" value="Glu/Gly-bd"/>
</dbReference>
<evidence type="ECO:0000256" key="2">
    <source>
        <dbReference type="ARBA" id="ARBA00008685"/>
    </source>
</evidence>
<evidence type="ECO:0000256" key="4">
    <source>
        <dbReference type="ARBA" id="ARBA00022475"/>
    </source>
</evidence>
<dbReference type="Gene3D" id="1.10.287.70">
    <property type="match status" value="1"/>
</dbReference>
<dbReference type="GO" id="GO:0005886">
    <property type="term" value="C:plasma membrane"/>
    <property type="evidence" value="ECO:0007669"/>
    <property type="project" value="UniProtKB-SubCell"/>
</dbReference>
<evidence type="ECO:0000256" key="3">
    <source>
        <dbReference type="ARBA" id="ARBA00022448"/>
    </source>
</evidence>
<comment type="caution">
    <text evidence="16">The sequence shown here is derived from an EMBL/GenBank/DDBJ whole genome shotgun (WGS) entry which is preliminary data.</text>
</comment>
<feature type="domain" description="Ionotropic glutamate receptor C-terminal" evidence="14">
    <location>
        <begin position="710"/>
        <end position="962"/>
    </location>
</feature>
<accession>A0AAV8ZDZ9</accession>
<keyword evidence="10" id="KW-0325">Glycoprotein</keyword>
<evidence type="ECO:0000256" key="12">
    <source>
        <dbReference type="ARBA" id="ARBA00023303"/>
    </source>
</evidence>
<evidence type="ECO:0000313" key="17">
    <source>
        <dbReference type="Proteomes" id="UP001162156"/>
    </source>
</evidence>
<keyword evidence="17" id="KW-1185">Reference proteome</keyword>
<keyword evidence="11" id="KW-1071">Ligand-gated ion channel</keyword>
<dbReference type="PANTHER" id="PTHR42643">
    <property type="entry name" value="IONOTROPIC RECEPTOR 20A-RELATED"/>
    <property type="match status" value="1"/>
</dbReference>
<keyword evidence="6 13" id="KW-1133">Transmembrane helix</keyword>
<dbReference type="InterPro" id="IPR052192">
    <property type="entry name" value="Insect_Ionotropic_Sensory_Rcpt"/>
</dbReference>
<evidence type="ECO:0000256" key="7">
    <source>
        <dbReference type="ARBA" id="ARBA00023065"/>
    </source>
</evidence>
<feature type="transmembrane region" description="Helical" evidence="13">
    <location>
        <begin position="766"/>
        <end position="787"/>
    </location>
</feature>
<feature type="non-terminal residue" evidence="16">
    <location>
        <position position="1"/>
    </location>
</feature>
<protein>
    <submittedName>
        <fullName evidence="16">Uncharacterized protein</fullName>
    </submittedName>
</protein>
<dbReference type="SUPFAM" id="SSF53850">
    <property type="entry name" value="Periplasmic binding protein-like II"/>
    <property type="match status" value="1"/>
</dbReference>
<gene>
    <name evidence="16" type="ORF">NQ314_005917</name>
</gene>
<evidence type="ECO:0000256" key="1">
    <source>
        <dbReference type="ARBA" id="ARBA00004651"/>
    </source>
</evidence>
<evidence type="ECO:0000256" key="8">
    <source>
        <dbReference type="ARBA" id="ARBA00023136"/>
    </source>
</evidence>
<evidence type="ECO:0000256" key="6">
    <source>
        <dbReference type="ARBA" id="ARBA00022989"/>
    </source>
</evidence>
<sequence>LTAILSIASCSDTWKLFRAAEDEYLLHMAISETDCPRLPGSRAITIPLIKRGEEMPQLILDFRSAGIYNWKSVVIIYDKTLDRDMANRVIKSITQQSDYNVKASGVSLIKLENNISRTDLKSVLSTIHPKTVGGNFMVIVSYELVESIMEYAKSLEMDFFIVVMQGGKTCHTEEVLEGFIKALDEAVQDEYDTAGQVSDEEWEAIRPTKLERRDYLLERVKKHLLKYGTCDNCTCWQMKTGETWGKEYQFSNLSHNSSSESLIDIISVGAWRPSDGPSMTDELFVHISHGFRGKNLPLVSFHNPPWQILKTNESGDVTEYKGLVFDIIKELSNNLNFTFTVEIVNKTTMNNTTGNTSLEITNIATNNIPSEFIDMIRNKTVALGAGAFTITEENKEVINFTNAISTQTYTFLVARPKELSRALLFISPFTGDVKLQVTMDIRTFFSKIDESSSTSDSEINPPIKKLKLDHTNETVPVSLYLIKEVNRSEGFSLLADESADISGKEQYPLDQATRTKAEQLSCSSSTPKFIICLNIIAKCSAQLEPVTNSLQGKSVNLLDVQKHIENLLQIFENNRKDANEYLRSIFTRSVEIADEFGIEIEQPRIARQENNDMGLIVKNTAETYNIENFEEESSTWIQYWDQCRLNNDDINMEFHDLLKKYEFFPAISQAIKIFLSMPPTTYTIERFFSILRRVKTWLRSTIGETRLTGTWLCLSLSIISMGPILYYIHRFSPVYEYKGIRKKGGLSSVQNCIWYMYGALLQQGSWWLVVLVVATTYCGNLVAFLTFPKIDIPITTIDELIAHKDTITWSFRHGSFLERQLKTSTESRFKILYDEGIKDVDIKDMILQVQNGKHVFIDWKIRLQYMMKKQYLQTDRCDLALGLDDFFDEQLALIVAQDTPYLPTINAEIKKLHQVGLIQKWLQDYLPKKDRCWKNRHIVEVNNHTVNMDDMQGSFFVLFFGFLLSILLLLVEKLCFKHSVKKKVKIIQPFTL</sequence>
<reference evidence="16" key="1">
    <citation type="journal article" date="2023" name="Insect Mol. Biol.">
        <title>Genome sequencing provides insights into the evolution of gene families encoding plant cell wall-degrading enzymes in longhorned beetles.</title>
        <authorList>
            <person name="Shin N.R."/>
            <person name="Okamura Y."/>
            <person name="Kirsch R."/>
            <person name="Pauchet Y."/>
        </authorList>
    </citation>
    <scope>NUCLEOTIDE SEQUENCE</scope>
    <source>
        <strain evidence="16">RBIC_L_NR</strain>
    </source>
</reference>
<dbReference type="Pfam" id="PF10613">
    <property type="entry name" value="Lig_chan-Glu_bd"/>
    <property type="match status" value="1"/>
</dbReference>
<keyword evidence="8 13" id="KW-0472">Membrane</keyword>
<dbReference type="GO" id="GO:0050906">
    <property type="term" value="P:detection of stimulus involved in sensory perception"/>
    <property type="evidence" value="ECO:0007669"/>
    <property type="project" value="UniProtKB-ARBA"/>
</dbReference>
<evidence type="ECO:0000256" key="5">
    <source>
        <dbReference type="ARBA" id="ARBA00022692"/>
    </source>
</evidence>
<dbReference type="Pfam" id="PF00060">
    <property type="entry name" value="Lig_chan"/>
    <property type="match status" value="1"/>
</dbReference>
<feature type="domain" description="Ionotropic glutamate receptor L-glutamate and glycine-binding" evidence="15">
    <location>
        <begin position="296"/>
        <end position="416"/>
    </location>
</feature>
<feature type="transmembrane region" description="Helical" evidence="13">
    <location>
        <begin position="709"/>
        <end position="728"/>
    </location>
</feature>
<keyword evidence="3" id="KW-0813">Transport</keyword>
<comment type="subcellular location">
    <subcellularLocation>
        <location evidence="1">Cell membrane</location>
        <topology evidence="1">Multi-pass membrane protein</topology>
    </subcellularLocation>
</comment>